<gene>
    <name evidence="1" type="ORF">CB4_03528</name>
</gene>
<keyword evidence="2" id="KW-1185">Reference proteome</keyword>
<name>A0A0U5BF66_9BACL</name>
<sequence length="51" mass="6053">MEDGHSRRKNKNLSQYPVTRKSHVPYAVTRFSCFNSRPFSSVEWVYLSVFI</sequence>
<dbReference type="AlphaFoldDB" id="A0A0U5BF66"/>
<organism evidence="1 2">
    <name type="scientific">Aneurinibacillus soli</name>
    <dbReference type="NCBI Taxonomy" id="1500254"/>
    <lineage>
        <taxon>Bacteria</taxon>
        <taxon>Bacillati</taxon>
        <taxon>Bacillota</taxon>
        <taxon>Bacilli</taxon>
        <taxon>Bacillales</taxon>
        <taxon>Paenibacillaceae</taxon>
        <taxon>Aneurinibacillus group</taxon>
        <taxon>Aneurinibacillus</taxon>
    </lineage>
</organism>
<evidence type="ECO:0000313" key="2">
    <source>
        <dbReference type="Proteomes" id="UP000217696"/>
    </source>
</evidence>
<proteinExistence type="predicted"/>
<protein>
    <submittedName>
        <fullName evidence="1">Uncharacterized protein</fullName>
    </submittedName>
</protein>
<dbReference type="KEGG" id="asoc:CB4_03528"/>
<accession>A0A0U5BF66</accession>
<reference evidence="1 2" key="1">
    <citation type="submission" date="2015-12" db="EMBL/GenBank/DDBJ databases">
        <title>Genome sequence of Aneurinibacillus soli.</title>
        <authorList>
            <person name="Lee J.S."/>
            <person name="Lee K.C."/>
            <person name="Kim K.K."/>
            <person name="Lee B.W."/>
        </authorList>
    </citation>
    <scope>NUCLEOTIDE SEQUENCE [LARGE SCALE GENOMIC DNA]</scope>
    <source>
        <strain evidence="1 2">CB4</strain>
    </source>
</reference>
<dbReference type="Proteomes" id="UP000217696">
    <property type="component" value="Chromosome"/>
</dbReference>
<evidence type="ECO:0000313" key="1">
    <source>
        <dbReference type="EMBL" id="BAU29341.1"/>
    </source>
</evidence>
<dbReference type="EMBL" id="AP017312">
    <property type="protein sequence ID" value="BAU29341.1"/>
    <property type="molecule type" value="Genomic_DNA"/>
</dbReference>